<evidence type="ECO:0000259" key="1">
    <source>
        <dbReference type="Pfam" id="PF03572"/>
    </source>
</evidence>
<dbReference type="SUPFAM" id="SSF52096">
    <property type="entry name" value="ClpP/crotonase"/>
    <property type="match status" value="1"/>
</dbReference>
<dbReference type="EMBL" id="JADOET010000003">
    <property type="protein sequence ID" value="MBF8149317.1"/>
    <property type="molecule type" value="Genomic_DNA"/>
</dbReference>
<evidence type="ECO:0000259" key="2">
    <source>
        <dbReference type="Pfam" id="PF18294"/>
    </source>
</evidence>
<evidence type="ECO:0000313" key="3">
    <source>
        <dbReference type="EMBL" id="MBF8149317.1"/>
    </source>
</evidence>
<feature type="domain" description="Peptidase S41 N-terminal" evidence="2">
    <location>
        <begin position="33"/>
        <end position="94"/>
    </location>
</feature>
<dbReference type="InterPro" id="IPR029045">
    <property type="entry name" value="ClpP/crotonase-like_dom_sf"/>
</dbReference>
<dbReference type="PANTHER" id="PTHR32060">
    <property type="entry name" value="TAIL-SPECIFIC PROTEASE"/>
    <property type="match status" value="1"/>
</dbReference>
<dbReference type="Pfam" id="PF03572">
    <property type="entry name" value="Peptidase_S41"/>
    <property type="match status" value="1"/>
</dbReference>
<dbReference type="GO" id="GO:0008233">
    <property type="term" value="F:peptidase activity"/>
    <property type="evidence" value="ECO:0007669"/>
    <property type="project" value="UniProtKB-KW"/>
</dbReference>
<dbReference type="Pfam" id="PF18294">
    <property type="entry name" value="Pept_S41_N"/>
    <property type="match status" value="1"/>
</dbReference>
<protein>
    <submittedName>
        <fullName evidence="3">Carboxyl-terminal protease</fullName>
    </submittedName>
</protein>
<name>A0ABS0EFU0_9FLAO</name>
<dbReference type="PANTHER" id="PTHR32060:SF30">
    <property type="entry name" value="CARBOXY-TERMINAL PROCESSING PROTEASE CTPA"/>
    <property type="match status" value="1"/>
</dbReference>
<accession>A0ABS0EFU0</accession>
<sequence>MKKFTILLLTCITVFTITSCFEDMDDIAVSNVQINNFVWKGLNVFYAYKDNIPDLANDRFSSNDNYSNYLNSYSSPEALFESLLYLPNDVDEFSVIVPNFLDLEQQLQGTSLNNGMAFGLVKLPNAAEDIIGYVRYVLPNTDAEAKGISRGMIFNTIDGIRITETNFRDLFSPTTYTIGLADYDNNNTTETRTDDVITPNNTSITLTKSEYTENPILTHNVLNVGGSSIGYLMYNGFRIGNDNLDELNNVFAEFQSAGISDLVLDLRYNGGGSVDTAIWLASMITGQFTGEVFFKEKWNSDILAQFEQNNPDALLNPFVTQMTKQNSDGDITYQQSINSLNLNKIYIITTGSSASASELIINGLTPYIDVVQIGSTTRGKSQASRTIYDSSDFSRENVNPNHMYALQPLIYEAQNADGFSEFYDGLSPDPLFEISEFYENLNQLGNPEERLLAEAIADITASGRTGISSQQPEPLKQISDQNFENPFRFDMVDDRPLESNIFQQ</sequence>
<feature type="domain" description="Tail specific protease" evidence="1">
    <location>
        <begin position="229"/>
        <end position="385"/>
    </location>
</feature>
<proteinExistence type="predicted"/>
<dbReference type="Proteomes" id="UP000611215">
    <property type="component" value="Unassembled WGS sequence"/>
</dbReference>
<organism evidence="3 4">
    <name type="scientific">Winogradskyella marina</name>
    <dbReference type="NCBI Taxonomy" id="2785530"/>
    <lineage>
        <taxon>Bacteria</taxon>
        <taxon>Pseudomonadati</taxon>
        <taxon>Bacteroidota</taxon>
        <taxon>Flavobacteriia</taxon>
        <taxon>Flavobacteriales</taxon>
        <taxon>Flavobacteriaceae</taxon>
        <taxon>Winogradskyella</taxon>
    </lineage>
</organism>
<comment type="caution">
    <text evidence="3">The sequence shown here is derived from an EMBL/GenBank/DDBJ whole genome shotgun (WGS) entry which is preliminary data.</text>
</comment>
<dbReference type="Gene3D" id="3.30.750.170">
    <property type="match status" value="1"/>
</dbReference>
<dbReference type="GO" id="GO:0006508">
    <property type="term" value="P:proteolysis"/>
    <property type="evidence" value="ECO:0007669"/>
    <property type="project" value="UniProtKB-KW"/>
</dbReference>
<dbReference type="CDD" id="cd07561">
    <property type="entry name" value="Peptidase_S41_CPP_like"/>
    <property type="match status" value="1"/>
</dbReference>
<keyword evidence="3" id="KW-0378">Hydrolase</keyword>
<dbReference type="PROSITE" id="PS51257">
    <property type="entry name" value="PROKAR_LIPOPROTEIN"/>
    <property type="match status" value="1"/>
</dbReference>
<dbReference type="InterPro" id="IPR005151">
    <property type="entry name" value="Tail-specific_protease"/>
</dbReference>
<dbReference type="RefSeq" id="WP_195870595.1">
    <property type="nucleotide sequence ID" value="NZ_JADOET010000003.1"/>
</dbReference>
<keyword evidence="4" id="KW-1185">Reference proteome</keyword>
<dbReference type="Gene3D" id="3.90.226.10">
    <property type="entry name" value="2-enoyl-CoA Hydratase, Chain A, domain 1"/>
    <property type="match status" value="1"/>
</dbReference>
<dbReference type="Gene3D" id="2.30.42.10">
    <property type="match status" value="1"/>
</dbReference>
<reference evidence="3 4" key="1">
    <citation type="submission" date="2020-11" db="EMBL/GenBank/DDBJ databases">
        <title>Winogradskyella marina sp. nov., isolated from marine sediment.</title>
        <authorList>
            <person name="Bo J."/>
            <person name="Wang S."/>
            <person name="Song X."/>
            <person name="Du Z."/>
        </authorList>
    </citation>
    <scope>NUCLEOTIDE SEQUENCE [LARGE SCALE GENOMIC DNA]</scope>
    <source>
        <strain evidence="3 4">F6397</strain>
    </source>
</reference>
<dbReference type="InterPro" id="IPR041613">
    <property type="entry name" value="Pept_S41_N"/>
</dbReference>
<dbReference type="InterPro" id="IPR036034">
    <property type="entry name" value="PDZ_sf"/>
</dbReference>
<evidence type="ECO:0000313" key="4">
    <source>
        <dbReference type="Proteomes" id="UP000611215"/>
    </source>
</evidence>
<keyword evidence="3" id="KW-0645">Protease</keyword>
<gene>
    <name evidence="3" type="ORF">ITJ86_05380</name>
</gene>